<reference evidence="6" key="2">
    <citation type="submission" date="2018-10" db="UniProtKB">
        <authorList>
            <consortium name="EnsemblPlants"/>
        </authorList>
    </citation>
    <scope>IDENTIFICATION</scope>
</reference>
<dbReference type="InterPro" id="IPR051058">
    <property type="entry name" value="GDSL_Est/Lipase"/>
</dbReference>
<dbReference type="InterPro" id="IPR035669">
    <property type="entry name" value="SGNH_plant_lipase-like"/>
</dbReference>
<keyword evidence="7" id="KW-1185">Reference proteome</keyword>
<feature type="chain" id="PRO_5043171370" evidence="5">
    <location>
        <begin position="27"/>
        <end position="391"/>
    </location>
</feature>
<dbReference type="Gramene" id="TraesWEE_scaffold_100233_01G000100.1">
    <property type="protein sequence ID" value="TraesWEE_scaffold_100233_01G000100.1"/>
    <property type="gene ID" value="TraesWEE_scaffold_100233_01G000100"/>
</dbReference>
<organism evidence="6">
    <name type="scientific">Triticum aestivum</name>
    <name type="common">Wheat</name>
    <dbReference type="NCBI Taxonomy" id="4565"/>
    <lineage>
        <taxon>Eukaryota</taxon>
        <taxon>Viridiplantae</taxon>
        <taxon>Streptophyta</taxon>
        <taxon>Embryophyta</taxon>
        <taxon>Tracheophyta</taxon>
        <taxon>Spermatophyta</taxon>
        <taxon>Magnoliopsida</taxon>
        <taxon>Liliopsida</taxon>
        <taxon>Poales</taxon>
        <taxon>Poaceae</taxon>
        <taxon>BOP clade</taxon>
        <taxon>Pooideae</taxon>
        <taxon>Triticodae</taxon>
        <taxon>Triticeae</taxon>
        <taxon>Triticinae</taxon>
        <taxon>Triticum</taxon>
    </lineage>
</organism>
<evidence type="ECO:0000313" key="6">
    <source>
        <dbReference type="EnsemblPlants" id="TraesCS2A02G365300.1"/>
    </source>
</evidence>
<feature type="region of interest" description="Disordered" evidence="4">
    <location>
        <begin position="360"/>
        <end position="391"/>
    </location>
</feature>
<reference evidence="6" key="1">
    <citation type="submission" date="2018-08" db="EMBL/GenBank/DDBJ databases">
        <authorList>
            <person name="Rossello M."/>
        </authorList>
    </citation>
    <scope>NUCLEOTIDE SEQUENCE [LARGE SCALE GENOMIC DNA]</scope>
    <source>
        <strain evidence="6">cv. Chinese Spring</strain>
    </source>
</reference>
<proteinExistence type="inferred from homology"/>
<dbReference type="Gramene" id="TraesCS2A02G365300.1">
    <property type="protein sequence ID" value="TraesCS2A02G365300.1"/>
    <property type="gene ID" value="TraesCS2A02G365300"/>
</dbReference>
<dbReference type="PaxDb" id="4565-Traes_2AL_0B3C1A553.2"/>
<evidence type="ECO:0000256" key="3">
    <source>
        <dbReference type="ARBA" id="ARBA00022963"/>
    </source>
</evidence>
<accession>A0A3B6B216</accession>
<evidence type="ECO:0000256" key="1">
    <source>
        <dbReference type="ARBA" id="ARBA00008668"/>
    </source>
</evidence>
<dbReference type="Pfam" id="PF00657">
    <property type="entry name" value="Lipase_GDSL"/>
    <property type="match status" value="1"/>
</dbReference>
<keyword evidence="3" id="KW-0442">Lipid degradation</keyword>
<dbReference type="GO" id="GO:0016788">
    <property type="term" value="F:hydrolase activity, acting on ester bonds"/>
    <property type="evidence" value="ECO:0007669"/>
    <property type="project" value="InterPro"/>
</dbReference>
<dbReference type="EnsemblPlants" id="TraesCS2A02G365300.1">
    <property type="protein sequence ID" value="TraesCS2A02G365300.1"/>
    <property type="gene ID" value="TraesCS2A02G365300"/>
</dbReference>
<dbReference type="OMA" id="ANTQLTH"/>
<dbReference type="AlphaFoldDB" id="A0A3B6B216"/>
<sequence>MDACSPVLVVAALLLLLGASAPTASAARAFFVFGDSLVDNGNNNYLMTTARAEAPPYGIDFPTHMPTGRFSNGLNIPDIISEYLGAEPALPYLSPYMRGENLLVGANFASAGVGILNDTGVQFVNIIRMAQQLQNFQDYQRRLAAYIGEEAARERVSQALVLITLGGNDFYLVPFSARSQQFEIHDYIPFIISSQKELTHRLYELGARRVIVTGTGMIWCVPAELALHSLDGSCAPDLTRAADLFNPQLERMLTELNGEVGHDDVFIAANTNRVSFDFMFNPQQYGFATAKIACCGQGPYNGIGLCTPASNVCANRDVYAYWDAFHPTERANRIIVANSMHGTTDHISPITTRIAPYADGQGRRHIPESRRDRPMPTALVGIGSSATYTST</sequence>
<evidence type="ECO:0000313" key="7">
    <source>
        <dbReference type="Proteomes" id="UP000019116"/>
    </source>
</evidence>
<dbReference type="STRING" id="4565.A0A3B6B216"/>
<dbReference type="OrthoDB" id="1600564at2759"/>
<keyword evidence="2" id="KW-0378">Hydrolase</keyword>
<dbReference type="Gramene" id="TraesROB_scaffold_058535_01G000100.1">
    <property type="protein sequence ID" value="TraesROB_scaffold_058535_01G000100.1"/>
    <property type="gene ID" value="TraesROB_scaffold_058535_01G000100"/>
</dbReference>
<evidence type="ECO:0000256" key="4">
    <source>
        <dbReference type="SAM" id="MobiDB-lite"/>
    </source>
</evidence>
<dbReference type="PANTHER" id="PTHR45648">
    <property type="entry name" value="GDSL LIPASE/ACYLHYDROLASE FAMILY PROTEIN (AFU_ORTHOLOGUE AFUA_4G14700)"/>
    <property type="match status" value="1"/>
</dbReference>
<dbReference type="Proteomes" id="UP000019116">
    <property type="component" value="Chromosome 2A"/>
</dbReference>
<keyword evidence="3" id="KW-0443">Lipid metabolism</keyword>
<feature type="signal peptide" evidence="5">
    <location>
        <begin position="1"/>
        <end position="26"/>
    </location>
</feature>
<comment type="similarity">
    <text evidence="1">Belongs to the 'GDSL' lipolytic enzyme family.</text>
</comment>
<dbReference type="InterPro" id="IPR036514">
    <property type="entry name" value="SGNH_hydro_sf"/>
</dbReference>
<dbReference type="SMR" id="A0A3B6B216"/>
<dbReference type="Gramene" id="TraesCS2A03G0892000.1">
    <property type="protein sequence ID" value="TraesCS2A03G0892000.1.CDS"/>
    <property type="gene ID" value="TraesCS2A03G0892000"/>
</dbReference>
<dbReference type="InterPro" id="IPR001087">
    <property type="entry name" value="GDSL"/>
</dbReference>
<name>A0A3B6B216_WHEAT</name>
<feature type="compositionally biased region" description="Basic and acidic residues" evidence="4">
    <location>
        <begin position="361"/>
        <end position="374"/>
    </location>
</feature>
<dbReference type="Gramene" id="TraesCAD_scaffold_022189_01G000100.1">
    <property type="protein sequence ID" value="TraesCAD_scaffold_022189_01G000100.1"/>
    <property type="gene ID" value="TraesCAD_scaffold_022189_01G000100"/>
</dbReference>
<protein>
    <submittedName>
        <fullName evidence="6">Uncharacterized protein</fullName>
    </submittedName>
</protein>
<keyword evidence="5" id="KW-0732">Signal</keyword>
<dbReference type="Gramene" id="TraesCLE_scaffold_013421_01G000200.1">
    <property type="protein sequence ID" value="TraesCLE_scaffold_013421_01G000200.1"/>
    <property type="gene ID" value="TraesCLE_scaffold_013421_01G000200"/>
</dbReference>
<dbReference type="PANTHER" id="PTHR45648:SF21">
    <property type="entry name" value="OS04G0507700 PROTEIN"/>
    <property type="match status" value="1"/>
</dbReference>
<dbReference type="Gene3D" id="3.40.50.1110">
    <property type="entry name" value="SGNH hydrolase"/>
    <property type="match status" value="1"/>
</dbReference>
<dbReference type="CDD" id="cd01837">
    <property type="entry name" value="SGNH_plant_lipase_like"/>
    <property type="match status" value="1"/>
</dbReference>
<evidence type="ECO:0000256" key="5">
    <source>
        <dbReference type="SAM" id="SignalP"/>
    </source>
</evidence>
<dbReference type="GO" id="GO:0016042">
    <property type="term" value="P:lipid catabolic process"/>
    <property type="evidence" value="ECO:0007669"/>
    <property type="project" value="UniProtKB-KW"/>
</dbReference>
<evidence type="ECO:0000256" key="2">
    <source>
        <dbReference type="ARBA" id="ARBA00022801"/>
    </source>
</evidence>